<protein>
    <submittedName>
        <fullName evidence="1">16500_t:CDS:1</fullName>
    </submittedName>
</protein>
<reference evidence="1" key="1">
    <citation type="submission" date="2022-08" db="EMBL/GenBank/DDBJ databases">
        <authorList>
            <person name="Kallberg Y."/>
            <person name="Tangrot J."/>
            <person name="Rosling A."/>
        </authorList>
    </citation>
    <scope>NUCLEOTIDE SEQUENCE</scope>
    <source>
        <strain evidence="1">Wild A</strain>
    </source>
</reference>
<evidence type="ECO:0000313" key="2">
    <source>
        <dbReference type="Proteomes" id="UP001153678"/>
    </source>
</evidence>
<dbReference type="AlphaFoldDB" id="A0A9W4SX26"/>
<accession>A0A9W4SX26</accession>
<comment type="caution">
    <text evidence="1">The sequence shown here is derived from an EMBL/GenBank/DDBJ whole genome shotgun (WGS) entry which is preliminary data.</text>
</comment>
<name>A0A9W4SX26_9GLOM</name>
<keyword evidence="2" id="KW-1185">Reference proteome</keyword>
<gene>
    <name evidence="1" type="ORF">FWILDA_LOCUS11276</name>
</gene>
<proteinExistence type="predicted"/>
<evidence type="ECO:0000313" key="1">
    <source>
        <dbReference type="EMBL" id="CAI2183834.1"/>
    </source>
</evidence>
<dbReference type="EMBL" id="CAMKVN010003142">
    <property type="protein sequence ID" value="CAI2183834.1"/>
    <property type="molecule type" value="Genomic_DNA"/>
</dbReference>
<dbReference type="Proteomes" id="UP001153678">
    <property type="component" value="Unassembled WGS sequence"/>
</dbReference>
<organism evidence="1 2">
    <name type="scientific">Funneliformis geosporum</name>
    <dbReference type="NCBI Taxonomy" id="1117311"/>
    <lineage>
        <taxon>Eukaryota</taxon>
        <taxon>Fungi</taxon>
        <taxon>Fungi incertae sedis</taxon>
        <taxon>Mucoromycota</taxon>
        <taxon>Glomeromycotina</taxon>
        <taxon>Glomeromycetes</taxon>
        <taxon>Glomerales</taxon>
        <taxon>Glomeraceae</taxon>
        <taxon>Funneliformis</taxon>
    </lineage>
</organism>
<sequence length="412" mass="47404">MPQTYELNNVYDLLNSRYFSNDKDIDMKRKTLKEAIDKYCLRLKDQGLAITCSEDHKPQLPEPKILTMYNCPATSYDFWVSNGCIDQLSTVDNCQDTRLQSAKIFQQYLLTLTSTYTSAIYSCPKVDVDLFRTAVYACPVVTEGHPQRNFACERFDVSKRTIYKCPFNPYIDASHDVVTIAIEFIKNEKEGKLSKTSVGEHGQQESSLLLELKLSIMVNKIKNNHATQSKPQRLSDKEMRELLTKLKKEADKTPEEKGSFSLEIYFEHLINATYRTYQDSLIKKYGDIYPLRSAIIKFGGFQLSYDWYGRTRLGKEVIGNLTIYTKEIHLNSLFAHRLAGLQSDIPNFSKLFGFSKLINSIAHELAHCLMANYKLQFGYKHDKAHSSLTQDVEAFMLSLPEVKELGRLQKSY</sequence>